<evidence type="ECO:0000313" key="2">
    <source>
        <dbReference type="EMBL" id="GLB40456.1"/>
    </source>
</evidence>
<dbReference type="Proteomes" id="UP001063166">
    <property type="component" value="Unassembled WGS sequence"/>
</dbReference>
<accession>A0A9P3PSE5</accession>
<dbReference type="AlphaFoldDB" id="A0A9P3PSE5"/>
<reference evidence="2" key="1">
    <citation type="submission" date="2022-07" db="EMBL/GenBank/DDBJ databases">
        <title>The genome of Lyophyllum shimeji provides insight into the initial evolution of ectomycorrhizal fungal genome.</title>
        <authorList>
            <person name="Kobayashi Y."/>
            <person name="Shibata T."/>
            <person name="Hirakawa H."/>
            <person name="Shigenobu S."/>
            <person name="Nishiyama T."/>
            <person name="Yamada A."/>
            <person name="Hasebe M."/>
            <person name="Kawaguchi M."/>
        </authorList>
    </citation>
    <scope>NUCLEOTIDE SEQUENCE</scope>
    <source>
        <strain evidence="2">AT787</strain>
    </source>
</reference>
<evidence type="ECO:0000313" key="3">
    <source>
        <dbReference type="Proteomes" id="UP001063166"/>
    </source>
</evidence>
<name>A0A9P3PSE5_LYOSH</name>
<protein>
    <submittedName>
        <fullName evidence="2">Uncharacterized protein</fullName>
    </submittedName>
</protein>
<feature type="compositionally biased region" description="Acidic residues" evidence="1">
    <location>
        <begin position="8"/>
        <end position="29"/>
    </location>
</feature>
<keyword evidence="3" id="KW-1185">Reference proteome</keyword>
<comment type="caution">
    <text evidence="2">The sequence shown here is derived from an EMBL/GenBank/DDBJ whole genome shotgun (WGS) entry which is preliminary data.</text>
</comment>
<feature type="region of interest" description="Disordered" evidence="1">
    <location>
        <begin position="1"/>
        <end position="33"/>
    </location>
</feature>
<gene>
    <name evidence="2" type="ORF">LshimejAT787_0803270</name>
</gene>
<dbReference type="EMBL" id="BRPK01000008">
    <property type="protein sequence ID" value="GLB40456.1"/>
    <property type="molecule type" value="Genomic_DNA"/>
</dbReference>
<organism evidence="2 3">
    <name type="scientific">Lyophyllum shimeji</name>
    <name type="common">Hon-shimeji</name>
    <name type="synonym">Tricholoma shimeji</name>
    <dbReference type="NCBI Taxonomy" id="47721"/>
    <lineage>
        <taxon>Eukaryota</taxon>
        <taxon>Fungi</taxon>
        <taxon>Dikarya</taxon>
        <taxon>Basidiomycota</taxon>
        <taxon>Agaricomycotina</taxon>
        <taxon>Agaricomycetes</taxon>
        <taxon>Agaricomycetidae</taxon>
        <taxon>Agaricales</taxon>
        <taxon>Tricholomatineae</taxon>
        <taxon>Lyophyllaceae</taxon>
        <taxon>Lyophyllum</taxon>
    </lineage>
</organism>
<proteinExistence type="predicted"/>
<evidence type="ECO:0000256" key="1">
    <source>
        <dbReference type="SAM" id="MobiDB-lite"/>
    </source>
</evidence>
<sequence length="164" mass="18099">MMTSKEEDQNDEDDEADQAEDDESDDEVGALEKNDLGLDDGEKVFAEHFQAAGSLPFGGAVQIQCGFTLADPAKVGGAIAPSYKALVMPRTVNHFHSRCRPSDHELRFSLRSILRPIVKQAHVASDLCSDNLEKGHTYFRNRISDSSPPWVAARSIKVIVRSWA</sequence>